<dbReference type="InterPro" id="IPR050259">
    <property type="entry name" value="SDR"/>
</dbReference>
<accession>A0A0E7UA54</accession>
<dbReference type="PRINTS" id="PR00081">
    <property type="entry name" value="GDHRDH"/>
</dbReference>
<dbReference type="GeneID" id="69601582"/>
<organism evidence="3 4">
    <name type="scientific">Bordetella pertussis</name>
    <dbReference type="NCBI Taxonomy" id="520"/>
    <lineage>
        <taxon>Bacteria</taxon>
        <taxon>Pseudomonadati</taxon>
        <taxon>Pseudomonadota</taxon>
        <taxon>Betaproteobacteria</taxon>
        <taxon>Burkholderiales</taxon>
        <taxon>Alcaligenaceae</taxon>
        <taxon>Bordetella</taxon>
    </lineage>
</organism>
<dbReference type="Proteomes" id="UP000255014">
    <property type="component" value="Unassembled WGS sequence"/>
</dbReference>
<reference evidence="3 4" key="1">
    <citation type="submission" date="2018-06" db="EMBL/GenBank/DDBJ databases">
        <authorList>
            <consortium name="Pathogen Informatics"/>
            <person name="Doyle S."/>
        </authorList>
    </citation>
    <scope>NUCLEOTIDE SEQUENCE [LARGE SCALE GENOMIC DNA]</scope>
    <source>
        <strain evidence="3 4">NCTC10911</strain>
    </source>
</reference>
<dbReference type="EMBL" id="UFTT01000002">
    <property type="protein sequence ID" value="SUV65624.1"/>
    <property type="molecule type" value="Genomic_DNA"/>
</dbReference>
<evidence type="ECO:0000256" key="2">
    <source>
        <dbReference type="ARBA" id="ARBA00023002"/>
    </source>
</evidence>
<dbReference type="RefSeq" id="WP_010930496.1">
    <property type="nucleotide sequence ID" value="NZ_AP024746.1"/>
</dbReference>
<dbReference type="PANTHER" id="PTHR42879">
    <property type="entry name" value="3-OXOACYL-(ACYL-CARRIER-PROTEIN) REDUCTASE"/>
    <property type="match status" value="1"/>
</dbReference>
<comment type="similarity">
    <text evidence="1">Belongs to the short-chain dehydrogenases/reductases (SDR) family.</text>
</comment>
<dbReference type="EC" id="1.1.1.100" evidence="3"/>
<dbReference type="Pfam" id="PF13561">
    <property type="entry name" value="adh_short_C2"/>
    <property type="match status" value="1"/>
</dbReference>
<proteinExistence type="inferred from homology"/>
<dbReference type="InterPro" id="IPR002347">
    <property type="entry name" value="SDR_fam"/>
</dbReference>
<dbReference type="AlphaFoldDB" id="A0A0E7UA54"/>
<sequence>MNDRLPVAVVSGAAHGIGWAISRRLAEEGHEIVLLDRDEAALEARWQALRATGHAARVCQVDLSDRAQVLALARRLSEPLQRVRVLVNNAGISPKRNGARIGFAAVALELDWRPAVETNLTAALILSELVIPAMKSHGRGRIINIGSRVGRSPTGTSALASMPYLVTKTAMQGMTRAVARQLAPHGITVNGIAPGRIQTAMGSNVQPALHAAILADIPVGRWGAPADVAHVAAFLASEHAGFITGATVDVNGGALML</sequence>
<evidence type="ECO:0000256" key="1">
    <source>
        <dbReference type="ARBA" id="ARBA00006484"/>
    </source>
</evidence>
<dbReference type="Gene3D" id="3.40.50.720">
    <property type="entry name" value="NAD(P)-binding Rossmann-like Domain"/>
    <property type="match status" value="1"/>
</dbReference>
<dbReference type="SUPFAM" id="SSF51735">
    <property type="entry name" value="NAD(P)-binding Rossmann-fold domains"/>
    <property type="match status" value="1"/>
</dbReference>
<dbReference type="PRINTS" id="PR00080">
    <property type="entry name" value="SDRFAMILY"/>
</dbReference>
<dbReference type="FunFam" id="3.40.50.720:FF:000173">
    <property type="entry name" value="3-oxoacyl-[acyl-carrier protein] reductase"/>
    <property type="match status" value="1"/>
</dbReference>
<name>A0A0E7UA54_BORPT</name>
<evidence type="ECO:0000313" key="4">
    <source>
        <dbReference type="Proteomes" id="UP000255014"/>
    </source>
</evidence>
<gene>
    <name evidence="3" type="primary">fabG_16</name>
    <name evidence="3" type="ORF">NCTC10911_02661</name>
</gene>
<dbReference type="OMA" id="NGACWDI"/>
<dbReference type="GO" id="GO:0004316">
    <property type="term" value="F:3-oxoacyl-[acyl-carrier-protein] reductase (NADPH) activity"/>
    <property type="evidence" value="ECO:0007669"/>
    <property type="project" value="UniProtKB-EC"/>
</dbReference>
<protein>
    <submittedName>
        <fullName evidence="3">3-oxoacyl-[acyl-carrier-protein] reductase FabG</fullName>
        <ecNumber evidence="3">1.1.1.100</ecNumber>
    </submittedName>
</protein>
<keyword evidence="2 3" id="KW-0560">Oxidoreductase</keyword>
<dbReference type="InterPro" id="IPR036291">
    <property type="entry name" value="NAD(P)-bd_dom_sf"/>
</dbReference>
<evidence type="ECO:0000313" key="3">
    <source>
        <dbReference type="EMBL" id="SUV65624.1"/>
    </source>
</evidence>